<keyword evidence="2" id="KW-1185">Reference proteome</keyword>
<dbReference type="EMBL" id="UZAL01034808">
    <property type="protein sequence ID" value="VDP66285.1"/>
    <property type="molecule type" value="Genomic_DNA"/>
</dbReference>
<dbReference type="AlphaFoldDB" id="A0A183PJQ1"/>
<evidence type="ECO:0000313" key="2">
    <source>
        <dbReference type="Proteomes" id="UP000269396"/>
    </source>
</evidence>
<reference evidence="1 2" key="1">
    <citation type="submission" date="2018-11" db="EMBL/GenBank/DDBJ databases">
        <authorList>
            <consortium name="Pathogen Informatics"/>
        </authorList>
    </citation>
    <scope>NUCLEOTIDE SEQUENCE [LARGE SCALE GENOMIC DNA]</scope>
    <source>
        <strain>Denwood</strain>
        <strain evidence="2">Zambia</strain>
    </source>
</reference>
<proteinExistence type="predicted"/>
<organism evidence="1 2">
    <name type="scientific">Schistosoma mattheei</name>
    <dbReference type="NCBI Taxonomy" id="31246"/>
    <lineage>
        <taxon>Eukaryota</taxon>
        <taxon>Metazoa</taxon>
        <taxon>Spiralia</taxon>
        <taxon>Lophotrochozoa</taxon>
        <taxon>Platyhelminthes</taxon>
        <taxon>Trematoda</taxon>
        <taxon>Digenea</taxon>
        <taxon>Strigeidida</taxon>
        <taxon>Schistosomatoidea</taxon>
        <taxon>Schistosomatidae</taxon>
        <taxon>Schistosoma</taxon>
    </lineage>
</organism>
<sequence>MHALWTVVKPLTDIQVEALHKAFNKVAGDDGEIDADELRDILNCAFTRGKTYTVIF</sequence>
<accession>A0A183PJQ1</accession>
<name>A0A183PJQ1_9TREM</name>
<dbReference type="InterPro" id="IPR011992">
    <property type="entry name" value="EF-hand-dom_pair"/>
</dbReference>
<evidence type="ECO:0000313" key="1">
    <source>
        <dbReference type="EMBL" id="VDP66285.1"/>
    </source>
</evidence>
<dbReference type="STRING" id="31246.A0A183PJQ1"/>
<gene>
    <name evidence="1" type="ORF">SMTD_LOCUS14587</name>
</gene>
<dbReference type="SUPFAM" id="SSF47473">
    <property type="entry name" value="EF-hand"/>
    <property type="match status" value="1"/>
</dbReference>
<dbReference type="Proteomes" id="UP000269396">
    <property type="component" value="Unassembled WGS sequence"/>
</dbReference>
<protein>
    <submittedName>
        <fullName evidence="1">Uncharacterized protein</fullName>
    </submittedName>
</protein>
<dbReference type="Gene3D" id="6.10.140.900">
    <property type="match status" value="1"/>
</dbReference>